<sequence>MAKNPPDERLVYLALKNIFKGTDAQARNPKTIRKSIQKHQTHPGIRSLIHEHSIENVCNTAKVLLEQQIFESTLKAKIRFPEVFEVSPAQSAERAASEAEAAKTEADAIKGAAEGQAGPSNSVEKDTKRKGKGKERQISFQDSTPQSQRRSFPHASISVPSLYPVYLPLRTQHRLLGKVQGILENACFNFGQKTMRDVLQEQGWDCPESGELNLWSKVFLVHEDKFAADEMDELGKPFEELLDSMEHLRHTAVHRLRVTVNRIEQFMVDSESLARLLQDETCAKTLSRLRRETQLTIDELRRNKDLLESRLAETLKRIAAQRLELDRLEQTAMEDMSREDEEYQSFAGTNLEQTIMSPETIVQSVATTENETGSEADVDVDSFDEADVGHVSEKVSWSGAAA</sequence>
<dbReference type="HOGENOM" id="CLU_033910_2_0_1"/>
<dbReference type="OrthoDB" id="5324651at2759"/>
<dbReference type="AlphaFoldDB" id="R7Z5N0"/>
<evidence type="ECO:0000256" key="1">
    <source>
        <dbReference type="SAM" id="Coils"/>
    </source>
</evidence>
<evidence type="ECO:0000313" key="3">
    <source>
        <dbReference type="EMBL" id="EON69221.1"/>
    </source>
</evidence>
<name>R7Z5N0_CONA1</name>
<dbReference type="GeneID" id="19905791"/>
<organism evidence="3 4">
    <name type="scientific">Coniosporium apollinis (strain CBS 100218)</name>
    <name type="common">Rock-inhabiting black yeast</name>
    <dbReference type="NCBI Taxonomy" id="1168221"/>
    <lineage>
        <taxon>Eukaryota</taxon>
        <taxon>Fungi</taxon>
        <taxon>Dikarya</taxon>
        <taxon>Ascomycota</taxon>
        <taxon>Pezizomycotina</taxon>
        <taxon>Dothideomycetes</taxon>
        <taxon>Dothideomycetes incertae sedis</taxon>
        <taxon>Coniosporium</taxon>
    </lineage>
</organism>
<feature type="region of interest" description="Disordered" evidence="2">
    <location>
        <begin position="89"/>
        <end position="153"/>
    </location>
</feature>
<dbReference type="OMA" id="QACFDFA"/>
<keyword evidence="4" id="KW-1185">Reference proteome</keyword>
<feature type="coiled-coil region" evidence="1">
    <location>
        <begin position="283"/>
        <end position="331"/>
    </location>
</feature>
<evidence type="ECO:0000313" key="4">
    <source>
        <dbReference type="Proteomes" id="UP000016924"/>
    </source>
</evidence>
<feature type="region of interest" description="Disordered" evidence="2">
    <location>
        <begin position="365"/>
        <end position="385"/>
    </location>
</feature>
<reference evidence="4" key="1">
    <citation type="submission" date="2012-06" db="EMBL/GenBank/DDBJ databases">
        <title>The genome sequence of Coniosporium apollinis CBS 100218.</title>
        <authorList>
            <consortium name="The Broad Institute Genome Sequencing Platform"/>
            <person name="Cuomo C."/>
            <person name="Gorbushina A."/>
            <person name="Noack S."/>
            <person name="Walker B."/>
            <person name="Young S.K."/>
            <person name="Zeng Q."/>
            <person name="Gargeya S."/>
            <person name="Fitzgerald M."/>
            <person name="Haas B."/>
            <person name="Abouelleil A."/>
            <person name="Alvarado L."/>
            <person name="Arachchi H.M."/>
            <person name="Berlin A.M."/>
            <person name="Chapman S.B."/>
            <person name="Goldberg J."/>
            <person name="Griggs A."/>
            <person name="Gujja S."/>
            <person name="Hansen M."/>
            <person name="Howarth C."/>
            <person name="Imamovic A."/>
            <person name="Larimer J."/>
            <person name="McCowan C."/>
            <person name="Montmayeur A."/>
            <person name="Murphy C."/>
            <person name="Neiman D."/>
            <person name="Pearson M."/>
            <person name="Priest M."/>
            <person name="Roberts A."/>
            <person name="Saif S."/>
            <person name="Shea T."/>
            <person name="Sisk P."/>
            <person name="Sykes S."/>
            <person name="Wortman J."/>
            <person name="Nusbaum C."/>
            <person name="Birren B."/>
        </authorList>
    </citation>
    <scope>NUCLEOTIDE SEQUENCE [LARGE SCALE GENOMIC DNA]</scope>
    <source>
        <strain evidence="4">CBS 100218</strain>
    </source>
</reference>
<keyword evidence="1" id="KW-0175">Coiled coil</keyword>
<proteinExistence type="predicted"/>
<dbReference type="STRING" id="1168221.R7Z5N0"/>
<accession>R7Z5N0</accession>
<feature type="compositionally biased region" description="Polar residues" evidence="2">
    <location>
        <begin position="138"/>
        <end position="150"/>
    </location>
</feature>
<gene>
    <name evidence="3" type="ORF">W97_08480</name>
</gene>
<feature type="compositionally biased region" description="Basic and acidic residues" evidence="2">
    <location>
        <begin position="95"/>
        <end position="108"/>
    </location>
</feature>
<feature type="compositionally biased region" description="Acidic residues" evidence="2">
    <location>
        <begin position="372"/>
        <end position="385"/>
    </location>
</feature>
<protein>
    <recommendedName>
        <fullName evidence="5">Ubiquinol-cytochrome-c reductase cytochrome c1</fullName>
    </recommendedName>
</protein>
<dbReference type="Proteomes" id="UP000016924">
    <property type="component" value="Unassembled WGS sequence"/>
</dbReference>
<evidence type="ECO:0000256" key="2">
    <source>
        <dbReference type="SAM" id="MobiDB-lite"/>
    </source>
</evidence>
<dbReference type="EMBL" id="JH767609">
    <property type="protein sequence ID" value="EON69221.1"/>
    <property type="molecule type" value="Genomic_DNA"/>
</dbReference>
<evidence type="ECO:0008006" key="5">
    <source>
        <dbReference type="Google" id="ProtNLM"/>
    </source>
</evidence>
<dbReference type="RefSeq" id="XP_007784538.1">
    <property type="nucleotide sequence ID" value="XM_007786348.1"/>
</dbReference>
<dbReference type="eggNOG" id="ENOG502SHBR">
    <property type="taxonomic scope" value="Eukaryota"/>
</dbReference>